<dbReference type="PANTHER" id="PTHR30472:SF25">
    <property type="entry name" value="ABC TRANSPORTER PERMEASE PROTEIN MJ0876-RELATED"/>
    <property type="match status" value="1"/>
</dbReference>
<dbReference type="GeneID" id="5563010"/>
<evidence type="ECO:0000256" key="7">
    <source>
        <dbReference type="ARBA" id="ARBA00023136"/>
    </source>
</evidence>
<keyword evidence="3" id="KW-0813">Transport</keyword>
<proteinExistence type="inferred from homology"/>
<dbReference type="Proteomes" id="UP000000262">
    <property type="component" value="Chromosome"/>
</dbReference>
<dbReference type="eggNOG" id="arCOG01007">
    <property type="taxonomic scope" value="Archaea"/>
</dbReference>
<keyword evidence="7 8" id="KW-0472">Membrane</keyword>
<sequence>MELPILRIRAERVWADALAAAGLSSAATLLQSAYSNDLMDPYLIGTLSGAMAALAAAVLLLGLSALVGPQSYLAAFFGALVPGALTALAAFKLGPRQSLTFGIALTLSLQGVASLLSYLAAAESGLPLLPMLLGTTQYASEEALRALTVVVALAWATAQLVYKEVSSLEYPEGFPRSFAIVEEKAALKAVLISAASSSAVVSCCGVLPFLGLIGGVVGRRLSPPGSGKALVVAFVTSYLVMVTTDFVANSVETPYGYLPVGAFLSLIGGLALAALLVKSGGT</sequence>
<evidence type="ECO:0000313" key="9">
    <source>
        <dbReference type="EMBL" id="ABU82379.1"/>
    </source>
</evidence>
<dbReference type="InterPro" id="IPR037294">
    <property type="entry name" value="ABC_BtuC-like"/>
</dbReference>
<evidence type="ECO:0000256" key="5">
    <source>
        <dbReference type="ARBA" id="ARBA00022692"/>
    </source>
</evidence>
<organism evidence="9 10">
    <name type="scientific">Ignicoccus hospitalis (strain KIN4/I / DSM 18386 / JCM 14125)</name>
    <dbReference type="NCBI Taxonomy" id="453591"/>
    <lineage>
        <taxon>Archaea</taxon>
        <taxon>Thermoproteota</taxon>
        <taxon>Thermoprotei</taxon>
        <taxon>Desulfurococcales</taxon>
        <taxon>Desulfurococcaceae</taxon>
        <taxon>Ignicoccus</taxon>
    </lineage>
</organism>
<dbReference type="PANTHER" id="PTHR30472">
    <property type="entry name" value="FERRIC ENTEROBACTIN TRANSPORT SYSTEM PERMEASE PROTEIN"/>
    <property type="match status" value="1"/>
</dbReference>
<evidence type="ECO:0000256" key="2">
    <source>
        <dbReference type="ARBA" id="ARBA00007935"/>
    </source>
</evidence>
<dbReference type="RefSeq" id="WP_012123343.1">
    <property type="nucleotide sequence ID" value="NC_009776.1"/>
</dbReference>
<dbReference type="GO" id="GO:0005886">
    <property type="term" value="C:plasma membrane"/>
    <property type="evidence" value="ECO:0007669"/>
    <property type="project" value="UniProtKB-SubCell"/>
</dbReference>
<evidence type="ECO:0000256" key="1">
    <source>
        <dbReference type="ARBA" id="ARBA00004651"/>
    </source>
</evidence>
<evidence type="ECO:0000313" key="10">
    <source>
        <dbReference type="Proteomes" id="UP000000262"/>
    </source>
</evidence>
<evidence type="ECO:0000256" key="6">
    <source>
        <dbReference type="ARBA" id="ARBA00022989"/>
    </source>
</evidence>
<feature type="transmembrane region" description="Helical" evidence="8">
    <location>
        <begin position="73"/>
        <end position="93"/>
    </location>
</feature>
<evidence type="ECO:0000256" key="8">
    <source>
        <dbReference type="SAM" id="Phobius"/>
    </source>
</evidence>
<accession>A8ABS7</accession>
<feature type="transmembrane region" description="Helical" evidence="8">
    <location>
        <begin position="190"/>
        <end position="217"/>
    </location>
</feature>
<dbReference type="InterPro" id="IPR000522">
    <property type="entry name" value="ABC_transptr_permease_BtuC"/>
</dbReference>
<comment type="subcellular location">
    <subcellularLocation>
        <location evidence="1">Cell membrane</location>
        <topology evidence="1">Multi-pass membrane protein</topology>
    </subcellularLocation>
</comment>
<dbReference type="HOGENOM" id="CLU_985557_0_0_2"/>
<keyword evidence="4" id="KW-1003">Cell membrane</keyword>
<feature type="transmembrane region" description="Helical" evidence="8">
    <location>
        <begin position="254"/>
        <end position="277"/>
    </location>
</feature>
<gene>
    <name evidence="9" type="ordered locus">Igni_1203</name>
</gene>
<evidence type="ECO:0000256" key="4">
    <source>
        <dbReference type="ARBA" id="ARBA00022475"/>
    </source>
</evidence>
<feature type="transmembrane region" description="Helical" evidence="8">
    <location>
        <begin position="42"/>
        <end position="66"/>
    </location>
</feature>
<feature type="transmembrane region" description="Helical" evidence="8">
    <location>
        <begin position="12"/>
        <end position="30"/>
    </location>
</feature>
<dbReference type="STRING" id="453591.Igni_1203"/>
<dbReference type="Gene3D" id="1.10.3470.10">
    <property type="entry name" value="ABC transporter involved in vitamin B12 uptake, BtuC"/>
    <property type="match status" value="1"/>
</dbReference>
<dbReference type="EMBL" id="CP000816">
    <property type="protein sequence ID" value="ABU82379.1"/>
    <property type="molecule type" value="Genomic_DNA"/>
</dbReference>
<comment type="similarity">
    <text evidence="2">Belongs to the binding-protein-dependent transport system permease family. FecCD subfamily.</text>
</comment>
<keyword evidence="5 8" id="KW-0812">Transmembrane</keyword>
<dbReference type="AlphaFoldDB" id="A8ABS7"/>
<dbReference type="SUPFAM" id="SSF81345">
    <property type="entry name" value="ABC transporter involved in vitamin B12 uptake, BtuC"/>
    <property type="match status" value="1"/>
</dbReference>
<feature type="transmembrane region" description="Helical" evidence="8">
    <location>
        <begin position="99"/>
        <end position="122"/>
    </location>
</feature>
<evidence type="ECO:0000256" key="3">
    <source>
        <dbReference type="ARBA" id="ARBA00022448"/>
    </source>
</evidence>
<feature type="transmembrane region" description="Helical" evidence="8">
    <location>
        <begin position="143"/>
        <end position="162"/>
    </location>
</feature>
<dbReference type="GO" id="GO:0022857">
    <property type="term" value="F:transmembrane transporter activity"/>
    <property type="evidence" value="ECO:0007669"/>
    <property type="project" value="InterPro"/>
</dbReference>
<dbReference type="Pfam" id="PF01032">
    <property type="entry name" value="FecCD"/>
    <property type="match status" value="1"/>
</dbReference>
<keyword evidence="6 8" id="KW-1133">Transmembrane helix</keyword>
<protein>
    <submittedName>
        <fullName evidence="9">Transport system permease protein</fullName>
    </submittedName>
</protein>
<dbReference type="KEGG" id="iho:Igni_1203"/>
<feature type="transmembrane region" description="Helical" evidence="8">
    <location>
        <begin position="229"/>
        <end position="248"/>
    </location>
</feature>
<keyword evidence="10" id="KW-1185">Reference proteome</keyword>
<name>A8ABS7_IGNH4</name>
<reference evidence="9 10" key="1">
    <citation type="journal article" date="2008" name="Genome Biol.">
        <title>A genomic analysis of the archaeal system Ignicoccus hospitalis-Nanoarchaeum equitans.</title>
        <authorList>
            <person name="Podar M."/>
            <person name="Anderson I."/>
            <person name="Makarova K.S."/>
            <person name="Elkins J.G."/>
            <person name="Ivanova N."/>
            <person name="Wall M.A."/>
            <person name="Lykidis A."/>
            <person name="Mavromatis K."/>
            <person name="Sun H."/>
            <person name="Hudson M.E."/>
            <person name="Chen W."/>
            <person name="Deciu C."/>
            <person name="Hutchison D."/>
            <person name="Eads J.R."/>
            <person name="Anderson A."/>
            <person name="Fernandes F."/>
            <person name="Szeto E."/>
            <person name="Lapidus A."/>
            <person name="Kyrpides N.C."/>
            <person name="Saier M.H.Jr."/>
            <person name="Richardson P.M."/>
            <person name="Rachel R."/>
            <person name="Huber H."/>
            <person name="Eisen J.A."/>
            <person name="Koonin E.V."/>
            <person name="Keller M."/>
            <person name="Stetter K.O."/>
        </authorList>
    </citation>
    <scope>NUCLEOTIDE SEQUENCE [LARGE SCALE GENOMIC DNA]</scope>
    <source>
        <strain evidence="10">KIN4/I / DSM 18386 / JCM 14125</strain>
    </source>
</reference>